<dbReference type="RefSeq" id="WP_207415026.1">
    <property type="nucleotide sequence ID" value="NZ_CP061177.1"/>
</dbReference>
<comment type="caution">
    <text evidence="2">The sequence shown here is derived from an EMBL/GenBank/DDBJ whole genome shotgun (WGS) entry which is preliminary data.</text>
</comment>
<dbReference type="EMBL" id="JACTNG010000001">
    <property type="protein sequence ID" value="MBO1077603.1"/>
    <property type="molecule type" value="Genomic_DNA"/>
</dbReference>
<dbReference type="Proteomes" id="UP001518989">
    <property type="component" value="Unassembled WGS sequence"/>
</dbReference>
<dbReference type="Gene3D" id="3.40.190.170">
    <property type="entry name" value="Bacterial extracellular solute-binding protein, family 7"/>
    <property type="match status" value="1"/>
</dbReference>
<dbReference type="NCBIfam" id="NF037995">
    <property type="entry name" value="TRAP_S1"/>
    <property type="match status" value="1"/>
</dbReference>
<dbReference type="InterPro" id="IPR018389">
    <property type="entry name" value="DctP_fam"/>
</dbReference>
<sequence length="325" mass="34718">MAITRRGLAASGLLLGGPRPARARTQWRAASAWPVANPMVQLLRRFCEEVDEASGGAVQIQWHGGGDLLKSRDIRQALQQGAVQIGDISLAAHSQGNPLLELDTVPMLARTPDEARRLAAVTRAAIEQQLQREGLTLLYWAPWSGAGLFSRFAIDSVGSLRGTRMRSMTPVGARVAGLAGATVAQVEPEDVPRAFATRQASVMLASAITGVDSEAWQFASYFTTLSSSFSKNAVCAQSRAMDALPAPRRALLREVAGRCEAAGWDGLQAAQAAAQQVLSGHGMTLNPPSPKLVEDFERIGTIILGEWIERAGAPGQRLLDAYREG</sequence>
<accession>A0ABS3KJG5</accession>
<protein>
    <submittedName>
        <fullName evidence="2">TRAP transporter substrate-binding protein DctP</fullName>
    </submittedName>
</protein>
<name>A0ABS3KJG5_9PROT</name>
<dbReference type="PANTHER" id="PTHR33376">
    <property type="match status" value="1"/>
</dbReference>
<dbReference type="InterPro" id="IPR038404">
    <property type="entry name" value="TRAP_DctP_sf"/>
</dbReference>
<keyword evidence="1" id="KW-0732">Signal</keyword>
<dbReference type="PANTHER" id="PTHR33376:SF4">
    <property type="entry name" value="SIALIC ACID-BINDING PERIPLASMIC PROTEIN SIAP"/>
    <property type="match status" value="1"/>
</dbReference>
<evidence type="ECO:0000313" key="3">
    <source>
        <dbReference type="Proteomes" id="UP001518989"/>
    </source>
</evidence>
<evidence type="ECO:0000256" key="1">
    <source>
        <dbReference type="ARBA" id="ARBA00022729"/>
    </source>
</evidence>
<reference evidence="2 3" key="1">
    <citation type="submission" date="2020-09" db="EMBL/GenBank/DDBJ databases">
        <title>Roseomonas.</title>
        <authorList>
            <person name="Zhu W."/>
        </authorList>
    </citation>
    <scope>NUCLEOTIDE SEQUENCE [LARGE SCALE GENOMIC DNA]</scope>
    <source>
        <strain evidence="2 3">573</strain>
    </source>
</reference>
<evidence type="ECO:0000313" key="2">
    <source>
        <dbReference type="EMBL" id="MBO1077603.1"/>
    </source>
</evidence>
<gene>
    <name evidence="2" type="primary">dctP</name>
    <name evidence="2" type="ORF">IAI61_01070</name>
</gene>
<keyword evidence="3" id="KW-1185">Reference proteome</keyword>
<organism evidence="2 3">
    <name type="scientific">Roseomonas haemaphysalidis</name>
    <dbReference type="NCBI Taxonomy" id="2768162"/>
    <lineage>
        <taxon>Bacteria</taxon>
        <taxon>Pseudomonadati</taxon>
        <taxon>Pseudomonadota</taxon>
        <taxon>Alphaproteobacteria</taxon>
        <taxon>Acetobacterales</taxon>
        <taxon>Roseomonadaceae</taxon>
        <taxon>Roseomonas</taxon>
    </lineage>
</organism>
<dbReference type="Pfam" id="PF03480">
    <property type="entry name" value="DctP"/>
    <property type="match status" value="1"/>
</dbReference>
<proteinExistence type="predicted"/>